<proteinExistence type="predicted"/>
<reference evidence="2 3" key="1">
    <citation type="submission" date="2015-10" db="EMBL/GenBank/DDBJ databases">
        <title>Metagenome-Assembled Genomes uncover a global brackish microbiome.</title>
        <authorList>
            <person name="Hugerth L.W."/>
            <person name="Larsson J."/>
            <person name="Alneberg J."/>
            <person name="Lindh M.V."/>
            <person name="Legrand C."/>
            <person name="Pinhassi J."/>
            <person name="Andersson A.F."/>
        </authorList>
    </citation>
    <scope>NUCLEOTIDE SEQUENCE [LARGE SCALE GENOMIC DNA]</scope>
    <source>
        <strain evidence="2">BACL4 MAG-120920-bin41</strain>
    </source>
</reference>
<sequence length="154" mass="17387">MESELFVKRITLEANLEKLAGKINAAEWDEGNELPEGEYTAQSLAWYLQREGTFFFACFAGSELAGMVSAQLLPRAYGKHSTLYVDELDTAVNYRRNGVATALMNEIKKLADEIDSYELWLGTEKANIGAQKLYEKLAPDEVEEFVGYTWNLDD</sequence>
<evidence type="ECO:0000259" key="1">
    <source>
        <dbReference type="PROSITE" id="PS51186"/>
    </source>
</evidence>
<dbReference type="PROSITE" id="PS51186">
    <property type="entry name" value="GNAT"/>
    <property type="match status" value="1"/>
</dbReference>
<dbReference type="AlphaFoldDB" id="A0A0R2TEX8"/>
<comment type="caution">
    <text evidence="2">The sequence shown here is derived from an EMBL/GenBank/DDBJ whole genome shotgun (WGS) entry which is preliminary data.</text>
</comment>
<dbReference type="EMBL" id="LIBE01000002">
    <property type="protein sequence ID" value="KRO85781.1"/>
    <property type="molecule type" value="Genomic_DNA"/>
</dbReference>
<evidence type="ECO:0000313" key="2">
    <source>
        <dbReference type="EMBL" id="KRO85781.1"/>
    </source>
</evidence>
<protein>
    <recommendedName>
        <fullName evidence="1">N-acetyltransferase domain-containing protein</fullName>
    </recommendedName>
</protein>
<dbReference type="Pfam" id="PF00583">
    <property type="entry name" value="Acetyltransf_1"/>
    <property type="match status" value="1"/>
</dbReference>
<dbReference type="InterPro" id="IPR016181">
    <property type="entry name" value="Acyl_CoA_acyltransferase"/>
</dbReference>
<gene>
    <name evidence="2" type="ORF">ABR72_00805</name>
</gene>
<dbReference type="SUPFAM" id="SSF55729">
    <property type="entry name" value="Acyl-CoA N-acyltransferases (Nat)"/>
    <property type="match status" value="1"/>
</dbReference>
<dbReference type="Proteomes" id="UP000051547">
    <property type="component" value="Unassembled WGS sequence"/>
</dbReference>
<accession>A0A0R2TEX8</accession>
<dbReference type="GO" id="GO:0016747">
    <property type="term" value="F:acyltransferase activity, transferring groups other than amino-acyl groups"/>
    <property type="evidence" value="ECO:0007669"/>
    <property type="project" value="InterPro"/>
</dbReference>
<evidence type="ECO:0000313" key="3">
    <source>
        <dbReference type="Proteomes" id="UP000051547"/>
    </source>
</evidence>
<organism evidence="2 3">
    <name type="scientific">OM182 bacterium BACL3 MAG-120920-bin41</name>
    <dbReference type="NCBI Taxonomy" id="1655580"/>
    <lineage>
        <taxon>Bacteria</taxon>
        <taxon>Pseudomonadati</taxon>
        <taxon>Pseudomonadota</taxon>
        <taxon>Gammaproteobacteria</taxon>
        <taxon>OMG group</taxon>
        <taxon>OM182 clade</taxon>
    </lineage>
</organism>
<feature type="domain" description="N-acetyltransferase" evidence="1">
    <location>
        <begin position="14"/>
        <end position="154"/>
    </location>
</feature>
<dbReference type="CDD" id="cd04301">
    <property type="entry name" value="NAT_SF"/>
    <property type="match status" value="1"/>
</dbReference>
<dbReference type="InterPro" id="IPR000182">
    <property type="entry name" value="GNAT_dom"/>
</dbReference>
<name>A0A0R2TEX8_9GAMM</name>
<dbReference type="Gene3D" id="3.40.630.30">
    <property type="match status" value="1"/>
</dbReference>